<keyword evidence="2" id="KW-0645">Protease</keyword>
<dbReference type="PANTHER" id="PTHR30471:SF3">
    <property type="entry name" value="UPF0758 PROTEIN YEES-RELATED"/>
    <property type="match status" value="1"/>
</dbReference>
<keyword evidence="6" id="KW-0482">Metalloprotease</keyword>
<comment type="similarity">
    <text evidence="1">Belongs to the UPF0758 family.</text>
</comment>
<dbReference type="Pfam" id="PF04002">
    <property type="entry name" value="RadC"/>
    <property type="match status" value="1"/>
</dbReference>
<dbReference type="Gene3D" id="3.40.140.10">
    <property type="entry name" value="Cytidine Deaminase, domain 2"/>
    <property type="match status" value="1"/>
</dbReference>
<dbReference type="InterPro" id="IPR001405">
    <property type="entry name" value="UPF0758"/>
</dbReference>
<accession>A0ABW1IPE9</accession>
<keyword evidence="5" id="KW-0862">Zinc</keyword>
<dbReference type="RefSeq" id="WP_379894296.1">
    <property type="nucleotide sequence ID" value="NZ_CBCSCT010000059.1"/>
</dbReference>
<dbReference type="InterPro" id="IPR025657">
    <property type="entry name" value="RadC_JAB"/>
</dbReference>
<name>A0ABW1IPE9_9BACL</name>
<evidence type="ECO:0000256" key="4">
    <source>
        <dbReference type="ARBA" id="ARBA00022801"/>
    </source>
</evidence>
<protein>
    <submittedName>
        <fullName evidence="8">RadC family protein</fullName>
    </submittedName>
</protein>
<evidence type="ECO:0000256" key="2">
    <source>
        <dbReference type="ARBA" id="ARBA00022670"/>
    </source>
</evidence>
<evidence type="ECO:0000313" key="9">
    <source>
        <dbReference type="Proteomes" id="UP001596250"/>
    </source>
</evidence>
<dbReference type="SUPFAM" id="SSF102712">
    <property type="entry name" value="JAB1/MPN domain"/>
    <property type="match status" value="1"/>
</dbReference>
<evidence type="ECO:0000313" key="8">
    <source>
        <dbReference type="EMBL" id="MFC5986985.1"/>
    </source>
</evidence>
<reference evidence="9" key="1">
    <citation type="journal article" date="2019" name="Int. J. Syst. Evol. Microbiol.">
        <title>The Global Catalogue of Microorganisms (GCM) 10K type strain sequencing project: providing services to taxonomists for standard genome sequencing and annotation.</title>
        <authorList>
            <consortium name="The Broad Institute Genomics Platform"/>
            <consortium name="The Broad Institute Genome Sequencing Center for Infectious Disease"/>
            <person name="Wu L."/>
            <person name="Ma J."/>
        </authorList>
    </citation>
    <scope>NUCLEOTIDE SEQUENCE [LARGE SCALE GENOMIC DNA]</scope>
    <source>
        <strain evidence="9">CCM 8749</strain>
    </source>
</reference>
<evidence type="ECO:0000259" key="7">
    <source>
        <dbReference type="PROSITE" id="PS50249"/>
    </source>
</evidence>
<gene>
    <name evidence="8" type="ORF">ACFPXP_11235</name>
</gene>
<evidence type="ECO:0000256" key="6">
    <source>
        <dbReference type="ARBA" id="ARBA00023049"/>
    </source>
</evidence>
<dbReference type="PANTHER" id="PTHR30471">
    <property type="entry name" value="DNA REPAIR PROTEIN RADC"/>
    <property type="match status" value="1"/>
</dbReference>
<evidence type="ECO:0000256" key="5">
    <source>
        <dbReference type="ARBA" id="ARBA00022833"/>
    </source>
</evidence>
<comment type="caution">
    <text evidence="8">The sequence shown here is derived from an EMBL/GenBank/DDBJ whole genome shotgun (WGS) entry which is preliminary data.</text>
</comment>
<dbReference type="EMBL" id="JBHSQV010000146">
    <property type="protein sequence ID" value="MFC5986985.1"/>
    <property type="molecule type" value="Genomic_DNA"/>
</dbReference>
<keyword evidence="9" id="KW-1185">Reference proteome</keyword>
<keyword evidence="3" id="KW-0479">Metal-binding</keyword>
<dbReference type="InterPro" id="IPR020891">
    <property type="entry name" value="UPF0758_CS"/>
</dbReference>
<proteinExistence type="inferred from homology"/>
<dbReference type="InterPro" id="IPR037518">
    <property type="entry name" value="MPN"/>
</dbReference>
<feature type="domain" description="MPN" evidence="7">
    <location>
        <begin position="25"/>
        <end position="149"/>
    </location>
</feature>
<keyword evidence="4" id="KW-0378">Hydrolase</keyword>
<dbReference type="CDD" id="cd08071">
    <property type="entry name" value="MPN_DUF2466"/>
    <property type="match status" value="1"/>
</dbReference>
<sequence>MKRINIYSLKQVKEKAGLYNLNSKKINCPDDAHRVITIVLDLQNEPVEKFGIISLNTKNEVTGLHIISVGTVNSTLVHPREIFKAAVLNNATSVILFHNHPSGDPTPSKEDIKITRQIELAGKIIGIDVFDHIIIGDERFYSLREKEDI</sequence>
<evidence type="ECO:0000256" key="3">
    <source>
        <dbReference type="ARBA" id="ARBA00022723"/>
    </source>
</evidence>
<dbReference type="PROSITE" id="PS01302">
    <property type="entry name" value="UPF0758"/>
    <property type="match status" value="1"/>
</dbReference>
<dbReference type="PROSITE" id="PS50249">
    <property type="entry name" value="MPN"/>
    <property type="match status" value="1"/>
</dbReference>
<evidence type="ECO:0000256" key="1">
    <source>
        <dbReference type="ARBA" id="ARBA00010243"/>
    </source>
</evidence>
<organism evidence="8 9">
    <name type="scientific">Marinicrinis lubricantis</name>
    <dbReference type="NCBI Taxonomy" id="2086470"/>
    <lineage>
        <taxon>Bacteria</taxon>
        <taxon>Bacillati</taxon>
        <taxon>Bacillota</taxon>
        <taxon>Bacilli</taxon>
        <taxon>Bacillales</taxon>
        <taxon>Paenibacillaceae</taxon>
    </lineage>
</organism>
<dbReference type="Proteomes" id="UP001596250">
    <property type="component" value="Unassembled WGS sequence"/>
</dbReference>